<dbReference type="OrthoDB" id="9815953at2"/>
<dbReference type="SUPFAM" id="SSF53163">
    <property type="entry name" value="HybD-like"/>
    <property type="match status" value="1"/>
</dbReference>
<proteinExistence type="predicted"/>
<dbReference type="GO" id="GO:0008233">
    <property type="term" value="F:peptidase activity"/>
    <property type="evidence" value="ECO:0007669"/>
    <property type="project" value="UniProtKB-KW"/>
</dbReference>
<gene>
    <name evidence="1" type="ORF">AZI98_07980</name>
</gene>
<dbReference type="InterPro" id="IPR009665">
    <property type="entry name" value="YyaC"/>
</dbReference>
<organism evidence="1 2">
    <name type="scientific">Aeribacillus pallidus</name>
    <dbReference type="NCBI Taxonomy" id="33936"/>
    <lineage>
        <taxon>Bacteria</taxon>
        <taxon>Bacillati</taxon>
        <taxon>Bacillota</taxon>
        <taxon>Bacilli</taxon>
        <taxon>Bacillales</taxon>
        <taxon>Bacillaceae</taxon>
        <taxon>Aeribacillus</taxon>
    </lineage>
</organism>
<evidence type="ECO:0000313" key="2">
    <source>
        <dbReference type="Proteomes" id="UP000076476"/>
    </source>
</evidence>
<dbReference type="STRING" id="33936.AZI98_07980"/>
<dbReference type="GO" id="GO:0006508">
    <property type="term" value="P:proteolysis"/>
    <property type="evidence" value="ECO:0007669"/>
    <property type="project" value="UniProtKB-KW"/>
</dbReference>
<protein>
    <submittedName>
        <fullName evidence="1">Spore protease YyaC</fullName>
    </submittedName>
</protein>
<dbReference type="GeneID" id="301127977"/>
<comment type="caution">
    <text evidence="1">The sequence shown here is derived from an EMBL/GenBank/DDBJ whole genome shotgun (WGS) entry which is preliminary data.</text>
</comment>
<sequence>MNVKTNFFPYKKEKERIFYHHTDAVTKLSLKIGSLIPKEHQDSIVVLCIGTDRSTGDALGPIVGTKLMEQNLTHVHIFGTLKSPVHAVNLGETIETINNQFEHPFIIAVDACLGLYQNIGSFQVAEGPLKPGAAVNKSLPAVGDMHITGIVNVSGFMEFFVLQNTRLHLVMSMADVISASLINTFNSIRESEQSNVSLFRRGFEF</sequence>
<evidence type="ECO:0000313" key="1">
    <source>
        <dbReference type="EMBL" id="KZN96579.1"/>
    </source>
</evidence>
<dbReference type="Pfam" id="PF06866">
    <property type="entry name" value="DUF1256"/>
    <property type="match status" value="1"/>
</dbReference>
<dbReference type="EMBL" id="LWBR01000019">
    <property type="protein sequence ID" value="KZN96579.1"/>
    <property type="molecule type" value="Genomic_DNA"/>
</dbReference>
<dbReference type="NCBIfam" id="TIGR02841">
    <property type="entry name" value="spore_YyaC"/>
    <property type="match status" value="1"/>
</dbReference>
<dbReference type="RefSeq" id="WP_063387757.1">
    <property type="nucleotide sequence ID" value="NZ_LVHY01000150.1"/>
</dbReference>
<accession>A0A165Y003</accession>
<keyword evidence="1" id="KW-0645">Protease</keyword>
<keyword evidence="2" id="KW-1185">Reference proteome</keyword>
<accession>A0A163XTB1</accession>
<dbReference type="InterPro" id="IPR023430">
    <property type="entry name" value="Pept_HybD-like_dom_sf"/>
</dbReference>
<dbReference type="Proteomes" id="UP000076476">
    <property type="component" value="Unassembled WGS sequence"/>
</dbReference>
<keyword evidence="1" id="KW-0378">Hydrolase</keyword>
<reference evidence="1 2" key="1">
    <citation type="submission" date="2016-04" db="EMBL/GenBank/DDBJ databases">
        <title>Draft genome sequence of Aeribacillus pallidus 8m3 from petroleum reservoir.</title>
        <authorList>
            <person name="Poltaraus A.B."/>
            <person name="Nazina T.N."/>
            <person name="Tourova T.P."/>
            <person name="Malakho S.M."/>
            <person name="Korshunova A.V."/>
            <person name="Sokolova D.S."/>
        </authorList>
    </citation>
    <scope>NUCLEOTIDE SEQUENCE [LARGE SCALE GENOMIC DNA]</scope>
    <source>
        <strain evidence="1 2">8m3</strain>
    </source>
</reference>
<dbReference type="AlphaFoldDB" id="A0A163XTB1"/>
<name>A0A163XTB1_9BACI</name>